<evidence type="ECO:0000256" key="1">
    <source>
        <dbReference type="SAM" id="MobiDB-lite"/>
    </source>
</evidence>
<feature type="region of interest" description="Disordered" evidence="1">
    <location>
        <begin position="1"/>
        <end position="22"/>
    </location>
</feature>
<gene>
    <name evidence="3" type="ORF">SLS58_003926</name>
</gene>
<evidence type="ECO:0008006" key="5">
    <source>
        <dbReference type="Google" id="ProtNLM"/>
    </source>
</evidence>
<keyword evidence="2" id="KW-1133">Transmembrane helix</keyword>
<protein>
    <recommendedName>
        <fullName evidence="5">Heterokaryon incompatibility domain-containing protein</fullName>
    </recommendedName>
</protein>
<comment type="caution">
    <text evidence="3">The sequence shown here is derived from an EMBL/GenBank/DDBJ whole genome shotgun (WGS) entry which is preliminary data.</text>
</comment>
<dbReference type="PANTHER" id="PTHR39596">
    <property type="match status" value="1"/>
</dbReference>
<evidence type="ECO:0000256" key="2">
    <source>
        <dbReference type="SAM" id="Phobius"/>
    </source>
</evidence>
<dbReference type="EMBL" id="JAKEKT020000020">
    <property type="protein sequence ID" value="KAL1645219.1"/>
    <property type="molecule type" value="Genomic_DNA"/>
</dbReference>
<keyword evidence="2" id="KW-0812">Transmembrane</keyword>
<sequence length="884" mass="99286">MSDQTLYSSHFHPEQPENSNQLTRDRVRKTLRDALYVRPAGTDDYPWEFSSASFDHDLKSGVLTPYDDPLRFKRAASACEKLVELVRDPEGHMERLDQEFSRLLEFNVINFEGREDDVVKKTCHLLSRLPREVPTYLEPRAAATCNGLDERYFIDRKGGREVKRLRAAHHLGRNVIRMALRTALWPGSRPPFISNPGGVSFANAFHRFISMIAELLEASLQMKPAAGACTPGHLLVVRVYLWAAWHRCISIHHWHALLIQQQVRTTSARESLLSLPRGSSVIGKVRWALAQEGIVEDPPPLPRYMCRSAFQILRSRQESDGLDFRRVVSTYGELFGHLPPRCIVPDDASSASAARQCSGENPGLCQRFVGGTTRAEQSAHAPRFCAGKRCYRVFWDEASYRSVVDGARAVRVDDDPGDDGQRHGVENDDGLLLTYCAASADTMAVSHVWSHGQGGRPDRGSTGFNVCLHRRYSAIARRHGCRSYWMDTACIPADPVLRREAIAHINRVFGASRLTLVCDRDLMDVDVRRLTVPLGESVVAALLFCDWNVRAWTLLEAVMGVRDLHLLCRDDRVLRLADVVEAVHAWGRVDLVNTLLSSHHLLPRSDAAKPVRVHERGHAYRRNVYGFGVGEAASLLAHRHATRERDETVIWSILSERRGVCYSPAQFWSQTGGVRTGMLMSHVPRIEAAKGLSWAPRRPGLPLQRSGGRAQCPPYPGEGSALGIISDEGLTADWMLFDFDRAGDVWSCSRKFSVFLWQLLAFVWSGTVGNLLAGYFPLVNAIILADFMRKASYWPRVALIPTETKQLCARHVASLKVGAPHVAFIRPTRDTIEPLPYPYAGDSNRVLLALITSEDEVRWTWREVVDWDMAVALPPFRAGRLLIE</sequence>
<name>A0ABR3TV14_9PEZI</name>
<organism evidence="3 4">
    <name type="scientific">Diplodia intermedia</name>
    <dbReference type="NCBI Taxonomy" id="856260"/>
    <lineage>
        <taxon>Eukaryota</taxon>
        <taxon>Fungi</taxon>
        <taxon>Dikarya</taxon>
        <taxon>Ascomycota</taxon>
        <taxon>Pezizomycotina</taxon>
        <taxon>Dothideomycetes</taxon>
        <taxon>Dothideomycetes incertae sedis</taxon>
        <taxon>Botryosphaeriales</taxon>
        <taxon>Botryosphaeriaceae</taxon>
        <taxon>Diplodia</taxon>
    </lineage>
</organism>
<dbReference type="PANTHER" id="PTHR39596:SF4">
    <property type="entry name" value="HET DOMAIN PROTEIN (AFU_ORTHOLOGUE AFUA_3G03140)-RELATED"/>
    <property type="match status" value="1"/>
</dbReference>
<proteinExistence type="predicted"/>
<keyword evidence="4" id="KW-1185">Reference proteome</keyword>
<evidence type="ECO:0000313" key="3">
    <source>
        <dbReference type="EMBL" id="KAL1645219.1"/>
    </source>
</evidence>
<keyword evidence="2" id="KW-0472">Membrane</keyword>
<evidence type="ECO:0000313" key="4">
    <source>
        <dbReference type="Proteomes" id="UP001521184"/>
    </source>
</evidence>
<accession>A0ABR3TV14</accession>
<dbReference type="Proteomes" id="UP001521184">
    <property type="component" value="Unassembled WGS sequence"/>
</dbReference>
<reference evidence="3 4" key="1">
    <citation type="journal article" date="2023" name="Plant Dis.">
        <title>First Report of Diplodia intermedia Causing Canker and Dieback Diseases on Apple Trees in Canada.</title>
        <authorList>
            <person name="Ellouze W."/>
            <person name="Ilyukhin E."/>
            <person name="Sulman M."/>
            <person name="Ali S."/>
        </authorList>
    </citation>
    <scope>NUCLEOTIDE SEQUENCE [LARGE SCALE GENOMIC DNA]</scope>
    <source>
        <strain evidence="3 4">M45-28</strain>
    </source>
</reference>
<feature type="transmembrane region" description="Helical" evidence="2">
    <location>
        <begin position="755"/>
        <end position="783"/>
    </location>
</feature>